<dbReference type="EMBL" id="PEWY01000147">
    <property type="protein sequence ID" value="PIU36586.1"/>
    <property type="molecule type" value="Genomic_DNA"/>
</dbReference>
<comment type="caution">
    <text evidence="1">The sequence shown here is derived from an EMBL/GenBank/DDBJ whole genome shotgun (WGS) entry which is preliminary data.</text>
</comment>
<name>A0A2M6YSX0_9BACT</name>
<dbReference type="AlphaFoldDB" id="A0A2M6YSX0"/>
<dbReference type="Proteomes" id="UP000230184">
    <property type="component" value="Unassembled WGS sequence"/>
</dbReference>
<proteinExistence type="predicted"/>
<gene>
    <name evidence="1" type="ORF">COT02_05290</name>
</gene>
<accession>A0A2M6YSX0</accession>
<protein>
    <submittedName>
        <fullName evidence="1">Uncharacterized protein</fullName>
    </submittedName>
</protein>
<reference evidence="2" key="1">
    <citation type="submission" date="2017-09" db="EMBL/GenBank/DDBJ databases">
        <title>Depth-based differentiation of microbial function through sediment-hosted aquifers and enrichment of novel symbionts in the deep terrestrial subsurface.</title>
        <authorList>
            <person name="Probst A.J."/>
            <person name="Ladd B."/>
            <person name="Jarett J.K."/>
            <person name="Geller-Mcgrath D.E."/>
            <person name="Sieber C.M.K."/>
            <person name="Emerson J.B."/>
            <person name="Anantharaman K."/>
            <person name="Thomas B.C."/>
            <person name="Malmstrom R."/>
            <person name="Stieglmeier M."/>
            <person name="Klingl A."/>
            <person name="Woyke T."/>
            <person name="Ryan C.M."/>
            <person name="Banfield J.F."/>
        </authorList>
    </citation>
    <scope>NUCLEOTIDE SEQUENCE [LARGE SCALE GENOMIC DNA]</scope>
</reference>
<sequence length="79" mass="8666">MPLKNNLSGIFTIILLSLSNQLTHNQATKAEWSIFCVDSLTGLIMAVAFVYPSRKLADVKLSSVVKRLLKKPKFATGTS</sequence>
<organism evidence="1 2">
    <name type="scientific">Candidatus Roizmanbacteria bacterium CG07_land_8_20_14_0_80_34_15</name>
    <dbReference type="NCBI Taxonomy" id="1974849"/>
    <lineage>
        <taxon>Bacteria</taxon>
        <taxon>Candidatus Roizmaniibacteriota</taxon>
    </lineage>
</organism>
<evidence type="ECO:0000313" key="1">
    <source>
        <dbReference type="EMBL" id="PIU36586.1"/>
    </source>
</evidence>
<evidence type="ECO:0000313" key="2">
    <source>
        <dbReference type="Proteomes" id="UP000230184"/>
    </source>
</evidence>